<feature type="non-terminal residue" evidence="3">
    <location>
        <position position="1"/>
    </location>
</feature>
<reference evidence="3" key="1">
    <citation type="submission" date="2016-04" db="EMBL/GenBank/DDBJ databases">
        <authorList>
            <person name="Nguyen H.D."/>
            <person name="Kesanakurti P."/>
            <person name="Cullis J."/>
            <person name="Levesque C.A."/>
            <person name="Hambleton S."/>
        </authorList>
    </citation>
    <scope>NUCLEOTIDE SEQUENCE</scope>
    <source>
        <strain evidence="3">DAOMC 238032</strain>
    </source>
</reference>
<dbReference type="Pfam" id="PF14452">
    <property type="entry name" value="Multi_ubiq"/>
    <property type="match status" value="1"/>
</dbReference>
<gene>
    <name evidence="3" type="ORF">A4X03_0g8633</name>
</gene>
<feature type="region of interest" description="Disordered" evidence="1">
    <location>
        <begin position="1"/>
        <end position="43"/>
    </location>
</feature>
<feature type="compositionally biased region" description="Basic and acidic residues" evidence="1">
    <location>
        <begin position="15"/>
        <end position="42"/>
    </location>
</feature>
<name>A0A8T8SHB1_9BASI</name>
<comment type="caution">
    <text evidence="3">The sequence shown here is derived from an EMBL/GenBank/DDBJ whole genome shotgun (WGS) entry which is preliminary data.</text>
</comment>
<protein>
    <recommendedName>
        <fullName evidence="2">Multi-ubiquitin domain-containing protein</fullName>
    </recommendedName>
</protein>
<dbReference type="InterPro" id="IPR027802">
    <property type="entry name" value="Multi-ubiquitin_dom"/>
</dbReference>
<evidence type="ECO:0000313" key="3">
    <source>
        <dbReference type="EMBL" id="KAE8239958.1"/>
    </source>
</evidence>
<evidence type="ECO:0000259" key="2">
    <source>
        <dbReference type="Pfam" id="PF14452"/>
    </source>
</evidence>
<dbReference type="EMBL" id="LWDD02002737">
    <property type="protein sequence ID" value="KAE8239958.1"/>
    <property type="molecule type" value="Genomic_DNA"/>
</dbReference>
<sequence>QGARQLRQRPVPAEGIKRRQELRTKGSHMSDHKEDKDDKGPKTVDIVVNDQPHSVPKGKISFDQLVKLAFGDGANPADGYRISYDRGHGNASGKLKLGGSVQAVEGMDFTVTGTGQS</sequence>
<dbReference type="AlphaFoldDB" id="A0A8T8SHB1"/>
<dbReference type="Proteomes" id="UP000077671">
    <property type="component" value="Unassembled WGS sequence"/>
</dbReference>
<evidence type="ECO:0000313" key="4">
    <source>
        <dbReference type="Proteomes" id="UP000077671"/>
    </source>
</evidence>
<organism evidence="3 4">
    <name type="scientific">Tilletia caries</name>
    <name type="common">wheat bunt fungus</name>
    <dbReference type="NCBI Taxonomy" id="13290"/>
    <lineage>
        <taxon>Eukaryota</taxon>
        <taxon>Fungi</taxon>
        <taxon>Dikarya</taxon>
        <taxon>Basidiomycota</taxon>
        <taxon>Ustilaginomycotina</taxon>
        <taxon>Exobasidiomycetes</taxon>
        <taxon>Tilletiales</taxon>
        <taxon>Tilletiaceae</taxon>
        <taxon>Tilletia</taxon>
    </lineage>
</organism>
<accession>A0A8T8SHB1</accession>
<proteinExistence type="predicted"/>
<evidence type="ECO:0000256" key="1">
    <source>
        <dbReference type="SAM" id="MobiDB-lite"/>
    </source>
</evidence>
<feature type="domain" description="Multi-ubiquitin" evidence="2">
    <location>
        <begin position="45"/>
        <end position="114"/>
    </location>
</feature>
<reference evidence="3" key="2">
    <citation type="journal article" date="2019" name="IMA Fungus">
        <title>Genome sequencing and comparison of five Tilletia species to identify candidate genes for the detection of regulated species infecting wheat.</title>
        <authorList>
            <person name="Nguyen H.D.T."/>
            <person name="Sultana T."/>
            <person name="Kesanakurti P."/>
            <person name="Hambleton S."/>
        </authorList>
    </citation>
    <scope>NUCLEOTIDE SEQUENCE</scope>
    <source>
        <strain evidence="3">DAOMC 238032</strain>
    </source>
</reference>